<gene>
    <name evidence="1" type="primary">orf170</name>
</gene>
<accession>A0A7H0XJZ3</accession>
<dbReference type="EMBL" id="MT527962">
    <property type="protein sequence ID" value="QNR58524.1"/>
    <property type="molecule type" value="Genomic_DNA"/>
</dbReference>
<evidence type="ECO:0000313" key="1">
    <source>
        <dbReference type="EMBL" id="QNR58524.1"/>
    </source>
</evidence>
<reference evidence="1" key="1">
    <citation type="submission" date="2020-05" db="EMBL/GenBank/DDBJ databases">
        <title>Mitochondrial genome of Phomopsis longicolla isolate MSPL 10-6, a fungus causing Phomopsis seed decay in soybean.</title>
        <authorList>
            <person name="Li S."/>
            <person name="Deng Y."/>
        </authorList>
    </citation>
    <scope>NUCLEOTIDE SEQUENCE</scope>
</reference>
<proteinExistence type="predicted"/>
<sequence length="170" mass="20027">MWLWRLSKPPRLTSMPRIAFASDVTSNAIRNHLLNNKQILLWIYFLTRLPYGEAVMLRRPRSTTFRSIALAYHAKIGAKKRWAVQVLDNNRIPFWTWFPVIQSQVLNHPSFCLLLYLQPIFPTIILRIVKVLFTMMFAPTAKTMPGWLFLSLLCLYNPNQRFGLHLPFLQ</sequence>
<protein>
    <submittedName>
        <fullName evidence="1">Uncharacterized protein</fullName>
    </submittedName>
</protein>
<organism evidence="1">
    <name type="scientific">Diaporthe longicolla</name>
    <dbReference type="NCBI Taxonomy" id="54899"/>
    <lineage>
        <taxon>Eukaryota</taxon>
        <taxon>Fungi</taxon>
        <taxon>Dikarya</taxon>
        <taxon>Ascomycota</taxon>
        <taxon>Pezizomycotina</taxon>
        <taxon>Sordariomycetes</taxon>
        <taxon>Sordariomycetidae</taxon>
        <taxon>Diaporthales</taxon>
        <taxon>Diaporthaceae</taxon>
        <taxon>Diaporthe</taxon>
    </lineage>
</organism>
<keyword evidence="1" id="KW-0496">Mitochondrion</keyword>
<geneLocation type="mitochondrion" evidence="1"/>
<dbReference type="AlphaFoldDB" id="A0A7H0XJZ3"/>
<name>A0A7H0XJZ3_9PEZI</name>